<sequence length="393" mass="43940">MRIGTIIDFYDDPSGSILKTKVAHAQLPDYVRSANYQTEEKLASLPDDAFALIMVDNGKAMRKFACVDKGNTALSTMYFLETKDRLPEEAQKVAAANLFGYCLAFGIKPPSQLEKVANQVPKLKEKKGDLIGSTVMPLQSNPNKADDADSQLNASKTAELYVDVTGKEPTPTFVKKAHSNYALHKYGQGQFPLDSYGDVLEANRWFEENGKTLHPSERKEYCTKVAARADQLGISVTSTLRKYAGSSFAPENEVRAAVSTRMQFWQSDSPERDVLKGMLDKYASATPSTFCEELNKFDTDHGLQHYWDDYIVDPWASTYGMDKTAEWSWEQGADRLTEDVLKQGVRDSQKIHEIKAKFGNDLAGEIVENPNTVFDSMPLDSKRILARILNDSQ</sequence>
<proteinExistence type="predicted"/>
<dbReference type="EMBL" id="LR796249">
    <property type="protein sequence ID" value="CAB4131687.1"/>
    <property type="molecule type" value="Genomic_DNA"/>
</dbReference>
<protein>
    <submittedName>
        <fullName evidence="1">Uncharacterized protein</fullName>
    </submittedName>
</protein>
<dbReference type="EMBL" id="LR796294">
    <property type="protein sequence ID" value="CAB4135121.1"/>
    <property type="molecule type" value="Genomic_DNA"/>
</dbReference>
<evidence type="ECO:0000313" key="1">
    <source>
        <dbReference type="EMBL" id="CAB4131687.1"/>
    </source>
</evidence>
<reference evidence="1" key="1">
    <citation type="submission" date="2020-04" db="EMBL/GenBank/DDBJ databases">
        <authorList>
            <person name="Chiriac C."/>
            <person name="Salcher M."/>
            <person name="Ghai R."/>
            <person name="Kavagutti S V."/>
        </authorList>
    </citation>
    <scope>NUCLEOTIDE SEQUENCE</scope>
</reference>
<gene>
    <name evidence="1" type="ORF">UFOVP127_217</name>
    <name evidence="2" type="ORF">UFOVP276_80</name>
</gene>
<organism evidence="1">
    <name type="scientific">uncultured Caudovirales phage</name>
    <dbReference type="NCBI Taxonomy" id="2100421"/>
    <lineage>
        <taxon>Viruses</taxon>
        <taxon>Duplodnaviria</taxon>
        <taxon>Heunggongvirae</taxon>
        <taxon>Uroviricota</taxon>
        <taxon>Caudoviricetes</taxon>
        <taxon>Peduoviridae</taxon>
        <taxon>Maltschvirus</taxon>
        <taxon>Maltschvirus maltsch</taxon>
    </lineage>
</organism>
<name>A0A6J5LF28_9CAUD</name>
<accession>A0A6J5LF28</accession>
<evidence type="ECO:0000313" key="2">
    <source>
        <dbReference type="EMBL" id="CAB4135121.1"/>
    </source>
</evidence>